<sequence>MATTPLHQITIPPFFTRPSSHTLTQFTNLSFIATKKPTKIRPNAKEKNQWLDLFDQENLNSGQNRTKSPNYFSYKI</sequence>
<evidence type="ECO:0000313" key="1">
    <source>
        <dbReference type="EMBL" id="KAL3819135.1"/>
    </source>
</evidence>
<gene>
    <name evidence="1" type="ORF">ACJIZ3_005040</name>
</gene>
<dbReference type="AlphaFoldDB" id="A0ABD3S3S6"/>
<evidence type="ECO:0000313" key="2">
    <source>
        <dbReference type="Proteomes" id="UP001634393"/>
    </source>
</evidence>
<dbReference type="Proteomes" id="UP001634393">
    <property type="component" value="Unassembled WGS sequence"/>
</dbReference>
<organism evidence="1 2">
    <name type="scientific">Penstemon smallii</name>
    <dbReference type="NCBI Taxonomy" id="265156"/>
    <lineage>
        <taxon>Eukaryota</taxon>
        <taxon>Viridiplantae</taxon>
        <taxon>Streptophyta</taxon>
        <taxon>Embryophyta</taxon>
        <taxon>Tracheophyta</taxon>
        <taxon>Spermatophyta</taxon>
        <taxon>Magnoliopsida</taxon>
        <taxon>eudicotyledons</taxon>
        <taxon>Gunneridae</taxon>
        <taxon>Pentapetalae</taxon>
        <taxon>asterids</taxon>
        <taxon>lamiids</taxon>
        <taxon>Lamiales</taxon>
        <taxon>Plantaginaceae</taxon>
        <taxon>Cheloneae</taxon>
        <taxon>Penstemon</taxon>
    </lineage>
</organism>
<proteinExistence type="predicted"/>
<dbReference type="EMBL" id="JBJXBP010000007">
    <property type="protein sequence ID" value="KAL3819135.1"/>
    <property type="molecule type" value="Genomic_DNA"/>
</dbReference>
<accession>A0ABD3S3S6</accession>
<name>A0ABD3S3S6_9LAMI</name>
<keyword evidence="2" id="KW-1185">Reference proteome</keyword>
<reference evidence="1 2" key="1">
    <citation type="submission" date="2024-12" db="EMBL/GenBank/DDBJ databases">
        <title>The unique morphological basis and parallel evolutionary history of personate flowers in Penstemon.</title>
        <authorList>
            <person name="Depatie T.H."/>
            <person name="Wessinger C.A."/>
        </authorList>
    </citation>
    <scope>NUCLEOTIDE SEQUENCE [LARGE SCALE GENOMIC DNA]</scope>
    <source>
        <strain evidence="1">WTNN_2</strain>
        <tissue evidence="1">Leaf</tissue>
    </source>
</reference>
<protein>
    <submittedName>
        <fullName evidence="1">Uncharacterized protein</fullName>
    </submittedName>
</protein>
<comment type="caution">
    <text evidence="1">The sequence shown here is derived from an EMBL/GenBank/DDBJ whole genome shotgun (WGS) entry which is preliminary data.</text>
</comment>